<evidence type="ECO:0000256" key="6">
    <source>
        <dbReference type="SAM" id="MobiDB-lite"/>
    </source>
</evidence>
<comment type="similarity">
    <text evidence="2">Belongs to the CCC1 family.</text>
</comment>
<dbReference type="Proteomes" id="UP000053831">
    <property type="component" value="Unassembled WGS sequence"/>
</dbReference>
<protein>
    <submittedName>
        <fullName evidence="8">Protein CCC1</fullName>
    </submittedName>
</protein>
<evidence type="ECO:0000313" key="8">
    <source>
        <dbReference type="EMBL" id="KOS18494.1"/>
    </source>
</evidence>
<feature type="transmembrane region" description="Helical" evidence="7">
    <location>
        <begin position="231"/>
        <end position="254"/>
    </location>
</feature>
<keyword evidence="4 7" id="KW-1133">Transmembrane helix</keyword>
<evidence type="ECO:0000313" key="9">
    <source>
        <dbReference type="Proteomes" id="UP000053831"/>
    </source>
</evidence>
<evidence type="ECO:0000256" key="3">
    <source>
        <dbReference type="ARBA" id="ARBA00022692"/>
    </source>
</evidence>
<reference evidence="8 9" key="1">
    <citation type="submission" date="2015-07" db="EMBL/GenBank/DDBJ databases">
        <title>The genome of the fungus Escovopsis weberi, a specialized disease agent of ant agriculture.</title>
        <authorList>
            <person name="de Man T.J."/>
            <person name="Stajich J.E."/>
            <person name="Kubicek C.P."/>
            <person name="Chenthamara K."/>
            <person name="Atanasova L."/>
            <person name="Druzhinina I.S."/>
            <person name="Birnbaum S."/>
            <person name="Barribeau S.M."/>
            <person name="Teiling C."/>
            <person name="Suen G."/>
            <person name="Currie C."/>
            <person name="Gerardo N.M."/>
        </authorList>
    </citation>
    <scope>NUCLEOTIDE SEQUENCE [LARGE SCALE GENOMIC DNA]</scope>
</reference>
<keyword evidence="5 7" id="KW-0472">Membrane</keyword>
<evidence type="ECO:0000256" key="2">
    <source>
        <dbReference type="ARBA" id="ARBA00007049"/>
    </source>
</evidence>
<sequence>MAPKRSPWLARFLSDFTLGFSDGLTVPFALSAGLSSLGRTDTVIEAGVAELCAGSISMGIGGYLAARDELAAQHEPPERDDNALNEKGEELKGMLSPGSDGSSSLDEKRGVRRAGGGGSSSSSDDDDDENDNDDDGNEEQVIRQYLLPLALPRDLAKDVVAHLRTSGTGLGGVARSIAARRDAGDDDDAGGHREHQLPVTPIASGFFISIGYVVGGLIPLLPYIFTADVMLGLVWSIVVCLVALFLFGVGKTWLLRGGSMVTHWRQCLWEGTQMLVLGSLAAGASALCVMVLGSKSEAPVG</sequence>
<keyword evidence="9" id="KW-1185">Reference proteome</keyword>
<feature type="compositionally biased region" description="Low complexity" evidence="6">
    <location>
        <begin position="95"/>
        <end position="104"/>
    </location>
</feature>
<evidence type="ECO:0000256" key="7">
    <source>
        <dbReference type="SAM" id="Phobius"/>
    </source>
</evidence>
<dbReference type="OrthoDB" id="73465at2759"/>
<feature type="region of interest" description="Disordered" evidence="6">
    <location>
        <begin position="90"/>
        <end position="137"/>
    </location>
</feature>
<accession>A0A0M8N197</accession>
<dbReference type="EMBL" id="LGSR01000020">
    <property type="protein sequence ID" value="KOS18494.1"/>
    <property type="molecule type" value="Genomic_DNA"/>
</dbReference>
<dbReference type="GO" id="GO:0005384">
    <property type="term" value="F:manganese ion transmembrane transporter activity"/>
    <property type="evidence" value="ECO:0007669"/>
    <property type="project" value="InterPro"/>
</dbReference>
<feature type="transmembrane region" description="Helical" evidence="7">
    <location>
        <begin position="202"/>
        <end position="225"/>
    </location>
</feature>
<dbReference type="PANTHER" id="PTHR31851">
    <property type="entry name" value="FE(2+)/MN(2+) TRANSPORTER PCL1"/>
    <property type="match status" value="1"/>
</dbReference>
<dbReference type="InterPro" id="IPR008217">
    <property type="entry name" value="Ccc1_fam"/>
</dbReference>
<dbReference type="GO" id="GO:0012505">
    <property type="term" value="C:endomembrane system"/>
    <property type="evidence" value="ECO:0007669"/>
    <property type="project" value="UniProtKB-SubCell"/>
</dbReference>
<keyword evidence="3 7" id="KW-0812">Transmembrane</keyword>
<feature type="transmembrane region" description="Helical" evidence="7">
    <location>
        <begin position="274"/>
        <end position="293"/>
    </location>
</feature>
<dbReference type="GO" id="GO:0030026">
    <property type="term" value="P:intracellular manganese ion homeostasis"/>
    <property type="evidence" value="ECO:0007669"/>
    <property type="project" value="InterPro"/>
</dbReference>
<organism evidence="8 9">
    <name type="scientific">Escovopsis weberi</name>
    <dbReference type="NCBI Taxonomy" id="150374"/>
    <lineage>
        <taxon>Eukaryota</taxon>
        <taxon>Fungi</taxon>
        <taxon>Dikarya</taxon>
        <taxon>Ascomycota</taxon>
        <taxon>Pezizomycotina</taxon>
        <taxon>Sordariomycetes</taxon>
        <taxon>Hypocreomycetidae</taxon>
        <taxon>Hypocreales</taxon>
        <taxon>Hypocreaceae</taxon>
        <taxon>Escovopsis</taxon>
    </lineage>
</organism>
<comment type="subcellular location">
    <subcellularLocation>
        <location evidence="1">Endomembrane system</location>
        <topology evidence="1">Multi-pass membrane protein</topology>
    </subcellularLocation>
</comment>
<comment type="caution">
    <text evidence="8">The sequence shown here is derived from an EMBL/GenBank/DDBJ whole genome shotgun (WGS) entry which is preliminary data.</text>
</comment>
<proteinExistence type="inferred from homology"/>
<dbReference type="STRING" id="150374.A0A0M8N197"/>
<dbReference type="Pfam" id="PF01988">
    <property type="entry name" value="VIT1"/>
    <property type="match status" value="1"/>
</dbReference>
<evidence type="ECO:0000256" key="5">
    <source>
        <dbReference type="ARBA" id="ARBA00023136"/>
    </source>
</evidence>
<gene>
    <name evidence="8" type="ORF">ESCO_000906</name>
</gene>
<name>A0A0M8N197_ESCWE</name>
<feature type="compositionally biased region" description="Acidic residues" evidence="6">
    <location>
        <begin position="123"/>
        <end position="137"/>
    </location>
</feature>
<evidence type="ECO:0000256" key="1">
    <source>
        <dbReference type="ARBA" id="ARBA00004127"/>
    </source>
</evidence>
<evidence type="ECO:0000256" key="4">
    <source>
        <dbReference type="ARBA" id="ARBA00022989"/>
    </source>
</evidence>
<dbReference type="AlphaFoldDB" id="A0A0M8N197"/>